<keyword evidence="6 9" id="KW-0808">Transferase</keyword>
<dbReference type="InterPro" id="IPR006264">
    <property type="entry name" value="EPSP_synthase"/>
</dbReference>
<feature type="binding site" evidence="9">
    <location>
        <position position="390"/>
    </location>
    <ligand>
        <name>phosphoenolpyruvate</name>
        <dbReference type="ChEBI" id="CHEBI:58702"/>
    </ligand>
</feature>
<dbReference type="NCBIfam" id="TIGR01356">
    <property type="entry name" value="aroA"/>
    <property type="match status" value="1"/>
</dbReference>
<dbReference type="CDD" id="cd01556">
    <property type="entry name" value="EPSP_synthase"/>
    <property type="match status" value="1"/>
</dbReference>
<feature type="binding site" evidence="9">
    <location>
        <position position="317"/>
    </location>
    <ligand>
        <name>3-phosphoshikimate</name>
        <dbReference type="ChEBI" id="CHEBI:145989"/>
    </ligand>
</feature>
<dbReference type="InterPro" id="IPR036968">
    <property type="entry name" value="Enolpyruvate_Tfrase_sf"/>
</dbReference>
<proteinExistence type="inferred from homology"/>
<dbReference type="AlphaFoldDB" id="A0A0H5SWV4"/>
<reference evidence="11 12" key="1">
    <citation type="submission" date="2015-06" db="EMBL/GenBank/DDBJ databases">
        <authorList>
            <person name="Wibberg Daniel"/>
        </authorList>
    </citation>
    <scope>NUCLEOTIDE SEQUENCE [LARGE SCALE GENOMIC DNA]</scope>
    <source>
        <strain evidence="11 12">T3/55T</strain>
    </source>
</reference>
<comment type="subunit">
    <text evidence="9">Monomer.</text>
</comment>
<evidence type="ECO:0000313" key="12">
    <source>
        <dbReference type="Proteomes" id="UP000236497"/>
    </source>
</evidence>
<organism evidence="11 12">
    <name type="scientific">Herbinix hemicellulosilytica</name>
    <dbReference type="NCBI Taxonomy" id="1564487"/>
    <lineage>
        <taxon>Bacteria</taxon>
        <taxon>Bacillati</taxon>
        <taxon>Bacillota</taxon>
        <taxon>Clostridia</taxon>
        <taxon>Lachnospirales</taxon>
        <taxon>Lachnospiraceae</taxon>
        <taxon>Herbinix</taxon>
    </lineage>
</organism>
<dbReference type="InterPro" id="IPR001986">
    <property type="entry name" value="Enolpyruvate_Tfrase_dom"/>
</dbReference>
<dbReference type="FunFam" id="3.65.10.10:FF:000005">
    <property type="entry name" value="3-phosphoshikimate 1-carboxyvinyltransferase"/>
    <property type="match status" value="1"/>
</dbReference>
<evidence type="ECO:0000256" key="7">
    <source>
        <dbReference type="ARBA" id="ARBA00023141"/>
    </source>
</evidence>
<evidence type="ECO:0000313" key="11">
    <source>
        <dbReference type="EMBL" id="CRZ34828.1"/>
    </source>
</evidence>
<dbReference type="GO" id="GO:0005737">
    <property type="term" value="C:cytoplasm"/>
    <property type="evidence" value="ECO:0007669"/>
    <property type="project" value="UniProtKB-SubCell"/>
</dbReference>
<dbReference type="PROSITE" id="PS00885">
    <property type="entry name" value="EPSP_SYNTHASE_2"/>
    <property type="match status" value="1"/>
</dbReference>
<dbReference type="Proteomes" id="UP000236497">
    <property type="component" value="Unassembled WGS sequence"/>
</dbReference>
<feature type="active site" description="Proton acceptor" evidence="9">
    <location>
        <position position="317"/>
    </location>
</feature>
<feature type="binding site" evidence="9">
    <location>
        <position position="121"/>
    </location>
    <ligand>
        <name>phosphoenolpyruvate</name>
        <dbReference type="ChEBI" id="CHEBI:58702"/>
    </ligand>
</feature>
<comment type="subcellular location">
    <subcellularLocation>
        <location evidence="9">Cytoplasm</location>
    </subcellularLocation>
</comment>
<comment type="caution">
    <text evidence="9">Lacks conserved residue(s) required for the propagation of feature annotation.</text>
</comment>
<comment type="pathway">
    <text evidence="2 9">Metabolic intermediate biosynthesis; chorismate biosynthesis; chorismate from D-erythrose 4-phosphate and phosphoenolpyruvate: step 6/7.</text>
</comment>
<evidence type="ECO:0000256" key="2">
    <source>
        <dbReference type="ARBA" id="ARBA00004811"/>
    </source>
</evidence>
<dbReference type="SUPFAM" id="SSF55205">
    <property type="entry name" value="EPT/RTPC-like"/>
    <property type="match status" value="1"/>
</dbReference>
<feature type="binding site" evidence="9">
    <location>
        <position position="171"/>
    </location>
    <ligand>
        <name>phosphoenolpyruvate</name>
        <dbReference type="ChEBI" id="CHEBI:58702"/>
    </ligand>
</feature>
<feature type="binding site" evidence="9">
    <location>
        <position position="93"/>
    </location>
    <ligand>
        <name>phosphoenolpyruvate</name>
        <dbReference type="ChEBI" id="CHEBI:58702"/>
    </ligand>
</feature>
<feature type="binding site" evidence="9">
    <location>
        <position position="169"/>
    </location>
    <ligand>
        <name>3-phosphoshikimate</name>
        <dbReference type="ChEBI" id="CHEBI:145989"/>
    </ligand>
</feature>
<dbReference type="RefSeq" id="WP_103202938.1">
    <property type="nucleotide sequence ID" value="NZ_CVTD020000017.1"/>
</dbReference>
<feature type="binding site" evidence="9">
    <location>
        <position position="20"/>
    </location>
    <ligand>
        <name>3-phosphoshikimate</name>
        <dbReference type="ChEBI" id="CHEBI:145989"/>
    </ligand>
</feature>
<feature type="binding site" evidence="9">
    <location>
        <position position="344"/>
    </location>
    <ligand>
        <name>3-phosphoshikimate</name>
        <dbReference type="ChEBI" id="CHEBI:145989"/>
    </ligand>
</feature>
<evidence type="ECO:0000256" key="3">
    <source>
        <dbReference type="ARBA" id="ARBA00009948"/>
    </source>
</evidence>
<name>A0A0H5SWV4_HERHM</name>
<dbReference type="EMBL" id="CVTD020000017">
    <property type="protein sequence ID" value="CRZ34828.1"/>
    <property type="molecule type" value="Genomic_DNA"/>
</dbReference>
<dbReference type="PANTHER" id="PTHR21090:SF5">
    <property type="entry name" value="PENTAFUNCTIONAL AROM POLYPEPTIDE"/>
    <property type="match status" value="1"/>
</dbReference>
<evidence type="ECO:0000256" key="6">
    <source>
        <dbReference type="ARBA" id="ARBA00022679"/>
    </source>
</evidence>
<dbReference type="HAMAP" id="MF_00210">
    <property type="entry name" value="EPSP_synth"/>
    <property type="match status" value="1"/>
</dbReference>
<feature type="domain" description="Enolpyruvate transferase" evidence="10">
    <location>
        <begin position="4"/>
        <end position="424"/>
    </location>
</feature>
<feature type="binding site" evidence="9">
    <location>
        <position position="19"/>
    </location>
    <ligand>
        <name>phosphoenolpyruvate</name>
        <dbReference type="ChEBI" id="CHEBI:58702"/>
    </ligand>
</feature>
<keyword evidence="12" id="KW-1185">Reference proteome</keyword>
<keyword evidence="4 9" id="KW-0963">Cytoplasm</keyword>
<dbReference type="GO" id="GO:0003866">
    <property type="term" value="F:3-phosphoshikimate 1-carboxyvinyltransferase activity"/>
    <property type="evidence" value="ECO:0007669"/>
    <property type="project" value="UniProtKB-UniRule"/>
</dbReference>
<comment type="catalytic activity">
    <reaction evidence="8">
        <text>3-phosphoshikimate + phosphoenolpyruvate = 5-O-(1-carboxyvinyl)-3-phosphoshikimate + phosphate</text>
        <dbReference type="Rhea" id="RHEA:21256"/>
        <dbReference type="ChEBI" id="CHEBI:43474"/>
        <dbReference type="ChEBI" id="CHEBI:57701"/>
        <dbReference type="ChEBI" id="CHEBI:58702"/>
        <dbReference type="ChEBI" id="CHEBI:145989"/>
        <dbReference type="EC" id="2.5.1.19"/>
    </reaction>
    <physiologicalReaction direction="left-to-right" evidence="8">
        <dbReference type="Rhea" id="RHEA:21257"/>
    </physiologicalReaction>
</comment>
<dbReference type="OrthoDB" id="9809920at2"/>
<evidence type="ECO:0000259" key="10">
    <source>
        <dbReference type="Pfam" id="PF00275"/>
    </source>
</evidence>
<sequence>MIIKKNGPLKGNLSVPGDKSISHRAVMLGALAKGKTEIDNFLMGEDCLSTISCFRKMGIHIEQDIRNRKVIVFGEGLDGLKALTEILDVGNSGTTIRLLSGILCGQNFSSVITGDTSIQKRPMGRILTPLQQMEADIESVNNNNCAPLRINGPKNQRLKGIHYKSPIASAQVKSCVLLAGLYADGETHVTEPAVSRNHTEIMLSYFGGDVKVTGSTVCVKPRPKLSGKKINVPGDISSAAFLMAAALIVPNSEILIENVGINPTRDGILKVCSMMGADIKLLNIKKDGGEPAADILVRHSSLRGTEIGGDLIPTLIDEIPIIAILACFADGKTVIKDAQELRVKESDRIEAMVKNLSAMGADVEATEDGMIINGGKPLRGAVIDPKFDHRIAMSFAVAGLMADGETEILNPECVNISFPGFFEKVSGTVNKM</sequence>
<accession>A0A0H5SWV4</accession>
<evidence type="ECO:0000256" key="4">
    <source>
        <dbReference type="ARBA" id="ARBA00022490"/>
    </source>
</evidence>
<dbReference type="Pfam" id="PF00275">
    <property type="entry name" value="EPSP_synthase"/>
    <property type="match status" value="1"/>
</dbReference>
<feature type="binding site" evidence="9">
    <location>
        <position position="348"/>
    </location>
    <ligand>
        <name>phosphoenolpyruvate</name>
        <dbReference type="ChEBI" id="CHEBI:58702"/>
    </ligand>
</feature>
<dbReference type="InterPro" id="IPR023193">
    <property type="entry name" value="EPSP_synthase_CS"/>
</dbReference>
<dbReference type="Gene3D" id="3.65.10.10">
    <property type="entry name" value="Enolpyruvate transferase domain"/>
    <property type="match status" value="2"/>
</dbReference>
<protein>
    <recommendedName>
        <fullName evidence="9">3-phosphoshikimate 1-carboxyvinyltransferase</fullName>
        <ecNumber evidence="9">2.5.1.19</ecNumber>
    </recommendedName>
    <alternativeName>
        <fullName evidence="9">5-enolpyruvylshikimate-3-phosphate synthase</fullName>
        <shortName evidence="9">EPSP synthase</shortName>
        <shortName evidence="9">EPSPS</shortName>
    </alternativeName>
</protein>
<keyword evidence="5 9" id="KW-0028">Amino-acid biosynthesis</keyword>
<evidence type="ECO:0000256" key="1">
    <source>
        <dbReference type="ARBA" id="ARBA00002174"/>
    </source>
</evidence>
<dbReference type="FunFam" id="3.65.10.10:FF:000006">
    <property type="entry name" value="3-phosphoshikimate 1-carboxyvinyltransferase"/>
    <property type="match status" value="1"/>
</dbReference>
<feature type="binding site" evidence="9">
    <location>
        <position position="171"/>
    </location>
    <ligand>
        <name>3-phosphoshikimate</name>
        <dbReference type="ChEBI" id="CHEBI:145989"/>
    </ligand>
</feature>
<comment type="function">
    <text evidence="1 9">Catalyzes the transfer of the enolpyruvyl moiety of phosphoenolpyruvate (PEP) to the 5-hydroxyl of shikimate-3-phosphate (S3P) to produce enolpyruvyl shikimate-3-phosphate and inorganic phosphate.</text>
</comment>
<evidence type="ECO:0000256" key="8">
    <source>
        <dbReference type="ARBA" id="ARBA00044633"/>
    </source>
</evidence>
<feature type="binding site" evidence="9">
    <location>
        <position position="19"/>
    </location>
    <ligand>
        <name>3-phosphoshikimate</name>
        <dbReference type="ChEBI" id="CHEBI:145989"/>
    </ligand>
</feature>
<comment type="similarity">
    <text evidence="3 9">Belongs to the EPSP synthase family.</text>
</comment>
<dbReference type="GO" id="GO:0009423">
    <property type="term" value="P:chorismate biosynthetic process"/>
    <property type="evidence" value="ECO:0007669"/>
    <property type="project" value="UniProtKB-UniRule"/>
</dbReference>
<dbReference type="PROSITE" id="PS00104">
    <property type="entry name" value="EPSP_SYNTHASE_1"/>
    <property type="match status" value="1"/>
</dbReference>
<dbReference type="GO" id="GO:0009073">
    <property type="term" value="P:aromatic amino acid family biosynthetic process"/>
    <property type="evidence" value="ECO:0007669"/>
    <property type="project" value="UniProtKB-KW"/>
</dbReference>
<dbReference type="PANTHER" id="PTHR21090">
    <property type="entry name" value="AROM/DEHYDROQUINATE SYNTHASE"/>
    <property type="match status" value="1"/>
</dbReference>
<gene>
    <name evidence="9 11" type="primary">aroA</name>
    <name evidence="11" type="ORF">HHT355_1627</name>
</gene>
<dbReference type="PIRSF" id="PIRSF000505">
    <property type="entry name" value="EPSPS"/>
    <property type="match status" value="1"/>
</dbReference>
<feature type="binding site" evidence="9">
    <location>
        <position position="24"/>
    </location>
    <ligand>
        <name>3-phosphoshikimate</name>
        <dbReference type="ChEBI" id="CHEBI:145989"/>
    </ligand>
</feature>
<dbReference type="GO" id="GO:0008652">
    <property type="term" value="P:amino acid biosynthetic process"/>
    <property type="evidence" value="ECO:0007669"/>
    <property type="project" value="UniProtKB-KW"/>
</dbReference>
<keyword evidence="7 9" id="KW-0057">Aromatic amino acid biosynthesis</keyword>
<dbReference type="UniPathway" id="UPA00053">
    <property type="reaction ID" value="UER00089"/>
</dbReference>
<dbReference type="EC" id="2.5.1.19" evidence="9"/>
<evidence type="ECO:0000256" key="9">
    <source>
        <dbReference type="HAMAP-Rule" id="MF_00210"/>
    </source>
</evidence>
<dbReference type="InterPro" id="IPR013792">
    <property type="entry name" value="RNA3'P_cycl/enolpyr_Trfase_a/b"/>
</dbReference>
<evidence type="ECO:0000256" key="5">
    <source>
        <dbReference type="ARBA" id="ARBA00022605"/>
    </source>
</evidence>